<feature type="compositionally biased region" description="Basic residues" evidence="3">
    <location>
        <begin position="58"/>
        <end position="67"/>
    </location>
</feature>
<keyword evidence="2" id="KW-0539">Nucleus</keyword>
<dbReference type="GO" id="GO:0004865">
    <property type="term" value="F:protein serine/threonine phosphatase inhibitor activity"/>
    <property type="evidence" value="ECO:0007669"/>
    <property type="project" value="UniProtKB-UniRule"/>
</dbReference>
<accession>A0A067SYY5</accession>
<dbReference type="Proteomes" id="UP000027222">
    <property type="component" value="Unassembled WGS sequence"/>
</dbReference>
<dbReference type="PANTHER" id="PTHR20835">
    <property type="entry name" value="E3 UBIQUITIN-PROTEIN LIGASE PPP1R11-RELATED"/>
    <property type="match status" value="1"/>
</dbReference>
<feature type="non-terminal residue" evidence="4">
    <location>
        <position position="174"/>
    </location>
</feature>
<dbReference type="GO" id="GO:0008157">
    <property type="term" value="F:protein phosphatase 1 binding"/>
    <property type="evidence" value="ECO:0007669"/>
    <property type="project" value="TreeGrafter"/>
</dbReference>
<evidence type="ECO:0000256" key="1">
    <source>
        <dbReference type="ARBA" id="ARBA00005605"/>
    </source>
</evidence>
<feature type="compositionally biased region" description="Low complexity" evidence="3">
    <location>
        <begin position="129"/>
        <end position="139"/>
    </location>
</feature>
<comment type="similarity">
    <text evidence="1 2">Belongs to the YPI1 family.</text>
</comment>
<protein>
    <recommendedName>
        <fullName evidence="2">Type 1 phosphatases regulator</fullName>
    </recommendedName>
</protein>
<dbReference type="HOGENOM" id="CLU_098333_0_2_1"/>
<name>A0A067SYY5_GALM3</name>
<dbReference type="Pfam" id="PF07491">
    <property type="entry name" value="PPI_Ypi1"/>
    <property type="match status" value="1"/>
</dbReference>
<comment type="subcellular location">
    <subcellularLocation>
        <location evidence="2">Nucleus</location>
    </subcellularLocation>
</comment>
<dbReference type="AlphaFoldDB" id="A0A067SYY5"/>
<evidence type="ECO:0000313" key="4">
    <source>
        <dbReference type="EMBL" id="KDR76160.1"/>
    </source>
</evidence>
<evidence type="ECO:0000313" key="5">
    <source>
        <dbReference type="Proteomes" id="UP000027222"/>
    </source>
</evidence>
<sequence>MATSTRGRPSTVAPGDGSRTLTMTNDPTRETDSDGEEGGEANPDPSANGVVGSLRLRAGTRRPRQRVVWKEDVVDNEGQGKKKSKICCIYHKPRRFDESSDESDSDSDSDVDHSHHNHNHNHGHDHPHSSAGPSSHGLLPPNPNGGVVHELEPTEDDSNAYEKQPTSNKGKRKA</sequence>
<feature type="region of interest" description="Disordered" evidence="3">
    <location>
        <begin position="1"/>
        <end position="174"/>
    </location>
</feature>
<evidence type="ECO:0000256" key="3">
    <source>
        <dbReference type="SAM" id="MobiDB-lite"/>
    </source>
</evidence>
<dbReference type="GO" id="GO:0005634">
    <property type="term" value="C:nucleus"/>
    <property type="evidence" value="ECO:0007669"/>
    <property type="project" value="UniProtKB-SubCell"/>
</dbReference>
<gene>
    <name evidence="4" type="ORF">GALMADRAFT_247379</name>
</gene>
<feature type="compositionally biased region" description="Acidic residues" evidence="3">
    <location>
        <begin position="99"/>
        <end position="109"/>
    </location>
</feature>
<organism evidence="4 5">
    <name type="scientific">Galerina marginata (strain CBS 339.88)</name>
    <dbReference type="NCBI Taxonomy" id="685588"/>
    <lineage>
        <taxon>Eukaryota</taxon>
        <taxon>Fungi</taxon>
        <taxon>Dikarya</taxon>
        <taxon>Basidiomycota</taxon>
        <taxon>Agaricomycotina</taxon>
        <taxon>Agaricomycetes</taxon>
        <taxon>Agaricomycetidae</taxon>
        <taxon>Agaricales</taxon>
        <taxon>Agaricineae</taxon>
        <taxon>Strophariaceae</taxon>
        <taxon>Galerina</taxon>
    </lineage>
</organism>
<dbReference type="EMBL" id="KL142379">
    <property type="protein sequence ID" value="KDR76160.1"/>
    <property type="molecule type" value="Genomic_DNA"/>
</dbReference>
<reference evidence="5" key="1">
    <citation type="journal article" date="2014" name="Proc. Natl. Acad. Sci. U.S.A.">
        <title>Extensive sampling of basidiomycete genomes demonstrates inadequacy of the white-rot/brown-rot paradigm for wood decay fungi.</title>
        <authorList>
            <person name="Riley R."/>
            <person name="Salamov A.A."/>
            <person name="Brown D.W."/>
            <person name="Nagy L.G."/>
            <person name="Floudas D."/>
            <person name="Held B.W."/>
            <person name="Levasseur A."/>
            <person name="Lombard V."/>
            <person name="Morin E."/>
            <person name="Otillar R."/>
            <person name="Lindquist E.A."/>
            <person name="Sun H."/>
            <person name="LaButti K.M."/>
            <person name="Schmutz J."/>
            <person name="Jabbour D."/>
            <person name="Luo H."/>
            <person name="Baker S.E."/>
            <person name="Pisabarro A.G."/>
            <person name="Walton J.D."/>
            <person name="Blanchette R.A."/>
            <person name="Henrissat B."/>
            <person name="Martin F."/>
            <person name="Cullen D."/>
            <person name="Hibbett D.S."/>
            <person name="Grigoriev I.V."/>
        </authorList>
    </citation>
    <scope>NUCLEOTIDE SEQUENCE [LARGE SCALE GENOMIC DNA]</scope>
    <source>
        <strain evidence="5">CBS 339.88</strain>
    </source>
</reference>
<dbReference type="InterPro" id="IPR011107">
    <property type="entry name" value="PPI_Ypi1"/>
</dbReference>
<proteinExistence type="inferred from homology"/>
<evidence type="ECO:0000256" key="2">
    <source>
        <dbReference type="RuleBase" id="RU367162"/>
    </source>
</evidence>
<keyword evidence="5" id="KW-1185">Reference proteome</keyword>
<dbReference type="PANTHER" id="PTHR20835:SF0">
    <property type="entry name" value="E3 UBIQUITIN-PROTEIN LIGASE PPP1R11"/>
    <property type="match status" value="1"/>
</dbReference>
<comment type="function">
    <text evidence="2">Regulator of type 1 phosphatases which maintains protein phosphatase activity under strict control.</text>
</comment>
<dbReference type="OrthoDB" id="307488at2759"/>
<dbReference type="STRING" id="685588.A0A067SYY5"/>